<proteinExistence type="predicted"/>
<dbReference type="EMBL" id="BTSX01000006">
    <property type="protein sequence ID" value="GMT03761.1"/>
    <property type="molecule type" value="Genomic_DNA"/>
</dbReference>
<name>A0AAV5UA54_9BILA</name>
<evidence type="ECO:0000313" key="1">
    <source>
        <dbReference type="EMBL" id="GMT03761.1"/>
    </source>
</evidence>
<reference evidence="1" key="1">
    <citation type="submission" date="2023-10" db="EMBL/GenBank/DDBJ databases">
        <title>Genome assembly of Pristionchus species.</title>
        <authorList>
            <person name="Yoshida K."/>
            <person name="Sommer R.J."/>
        </authorList>
    </citation>
    <scope>NUCLEOTIDE SEQUENCE</scope>
    <source>
        <strain evidence="1">RS0144</strain>
    </source>
</reference>
<protein>
    <submittedName>
        <fullName evidence="1">Uncharacterized protein</fullName>
    </submittedName>
</protein>
<dbReference type="AlphaFoldDB" id="A0AAV5UA54"/>
<accession>A0AAV5UA54</accession>
<dbReference type="Proteomes" id="UP001432027">
    <property type="component" value="Unassembled WGS sequence"/>
</dbReference>
<feature type="non-terminal residue" evidence="1">
    <location>
        <position position="155"/>
    </location>
</feature>
<keyword evidence="2" id="KW-1185">Reference proteome</keyword>
<feature type="non-terminal residue" evidence="1">
    <location>
        <position position="1"/>
    </location>
</feature>
<comment type="caution">
    <text evidence="1">The sequence shown here is derived from an EMBL/GenBank/DDBJ whole genome shotgun (WGS) entry which is preliminary data.</text>
</comment>
<sequence length="155" mass="17810">VSVDRNHNILDNGRDKTELLHKELMWIRALNTAYPLVTASSRKVNFTQECIPIGNVNRKISEFHRNFVITMVDKASANYAFTCKKLYLEFMEKELNTTSNGDRTYEIKDQLDSDEIKVKHERFTRSFGITAQGPARDTPLFYLSIPPPLALLQSS</sequence>
<evidence type="ECO:0000313" key="2">
    <source>
        <dbReference type="Proteomes" id="UP001432027"/>
    </source>
</evidence>
<gene>
    <name evidence="1" type="ORF">PENTCL1PPCAC_25935</name>
</gene>
<organism evidence="1 2">
    <name type="scientific">Pristionchus entomophagus</name>
    <dbReference type="NCBI Taxonomy" id="358040"/>
    <lineage>
        <taxon>Eukaryota</taxon>
        <taxon>Metazoa</taxon>
        <taxon>Ecdysozoa</taxon>
        <taxon>Nematoda</taxon>
        <taxon>Chromadorea</taxon>
        <taxon>Rhabditida</taxon>
        <taxon>Rhabditina</taxon>
        <taxon>Diplogasteromorpha</taxon>
        <taxon>Diplogasteroidea</taxon>
        <taxon>Neodiplogasteridae</taxon>
        <taxon>Pristionchus</taxon>
    </lineage>
</organism>